<gene>
    <name evidence="1" type="ORF">niasHS_013122</name>
</gene>
<keyword evidence="2" id="KW-1185">Reference proteome</keyword>
<dbReference type="Proteomes" id="UP001620645">
    <property type="component" value="Unassembled WGS sequence"/>
</dbReference>
<sequence>MFKSARGKGLRRVNPTTLLYSTQSDGNERWEEEVAIWERIGDENENANGGEMLLTPIFAMPPNQSDGAAQMDEHLHQLVRICTTVHRQAHAVTQKLGRAVDAVNATDGESPRKACELLRIYERIIWRSIIEIDLNIKTLSSSVRESIDSCKINEPRLEWLLSISKFRVEMENAIVSEIGICKEIERILRIRARGEVRGLRIKGETIAKVKAIANEIANKTMKIIEK</sequence>
<proteinExistence type="predicted"/>
<name>A0ABD2IUX9_HETSC</name>
<evidence type="ECO:0000313" key="2">
    <source>
        <dbReference type="Proteomes" id="UP001620645"/>
    </source>
</evidence>
<dbReference type="EMBL" id="JBICCN010000327">
    <property type="protein sequence ID" value="KAL3077133.1"/>
    <property type="molecule type" value="Genomic_DNA"/>
</dbReference>
<accession>A0ABD2IUX9</accession>
<reference evidence="1 2" key="1">
    <citation type="submission" date="2024-10" db="EMBL/GenBank/DDBJ databases">
        <authorList>
            <person name="Kim D."/>
        </authorList>
    </citation>
    <scope>NUCLEOTIDE SEQUENCE [LARGE SCALE GENOMIC DNA]</scope>
    <source>
        <strain evidence="1">Taebaek</strain>
    </source>
</reference>
<dbReference type="AlphaFoldDB" id="A0ABD2IUX9"/>
<organism evidence="1 2">
    <name type="scientific">Heterodera schachtii</name>
    <name type="common">Sugarbeet cyst nematode worm</name>
    <name type="synonym">Tylenchus schachtii</name>
    <dbReference type="NCBI Taxonomy" id="97005"/>
    <lineage>
        <taxon>Eukaryota</taxon>
        <taxon>Metazoa</taxon>
        <taxon>Ecdysozoa</taxon>
        <taxon>Nematoda</taxon>
        <taxon>Chromadorea</taxon>
        <taxon>Rhabditida</taxon>
        <taxon>Tylenchina</taxon>
        <taxon>Tylenchomorpha</taxon>
        <taxon>Tylenchoidea</taxon>
        <taxon>Heteroderidae</taxon>
        <taxon>Heteroderinae</taxon>
        <taxon>Heterodera</taxon>
    </lineage>
</organism>
<comment type="caution">
    <text evidence="1">The sequence shown here is derived from an EMBL/GenBank/DDBJ whole genome shotgun (WGS) entry which is preliminary data.</text>
</comment>
<protein>
    <submittedName>
        <fullName evidence="1">Uncharacterized protein</fullName>
    </submittedName>
</protein>
<evidence type="ECO:0000313" key="1">
    <source>
        <dbReference type="EMBL" id="KAL3077133.1"/>
    </source>
</evidence>